<keyword evidence="3" id="KW-1185">Reference proteome</keyword>
<reference evidence="2 3" key="1">
    <citation type="submission" date="2019-06" db="EMBL/GenBank/DDBJ databases">
        <title>Sequencing the genomes of 1000 actinobacteria strains.</title>
        <authorList>
            <person name="Klenk H.-P."/>
        </authorList>
    </citation>
    <scope>NUCLEOTIDE SEQUENCE [LARGE SCALE GENOMIC DNA]</scope>
    <source>
        <strain evidence="2 3">DSM 41695</strain>
    </source>
</reference>
<feature type="region of interest" description="Disordered" evidence="1">
    <location>
        <begin position="446"/>
        <end position="481"/>
    </location>
</feature>
<name>A0A561SGS0_9ACTN</name>
<proteinExistence type="predicted"/>
<dbReference type="AlphaFoldDB" id="A0A561SGS0"/>
<dbReference type="Proteomes" id="UP000316603">
    <property type="component" value="Unassembled WGS sequence"/>
</dbReference>
<evidence type="ECO:0000313" key="2">
    <source>
        <dbReference type="EMBL" id="TWF74065.1"/>
    </source>
</evidence>
<sequence length="481" mass="53842">MLTHGEMQWLDFLMGECGLHHRIDTPDLLKSWTVLTALRDHGYVHDFLEEGFSLSERAAEDFPGLLRNGPFGSTGVGDDAEKRAREESSVQIPKYRWNPDPGPDGAHHVACLAASMRDLDDTGWLRSTWPDWLHEQATTFKRIPISDSHFMTNDRIRAAYPDGYTSHALAAHDSARSHVASLSGDLQKPWTLPDGKESEVRLNADVVHYLMSRVTDHHKLPQRAFLVAASAIEFAEPLSKYSYSTVLSGMSLRNGGVEEWDEELAFGRIGREDRRVDAARWMFHNFHCIAGAADKPAYLESRNNPFRLDRVDCRTGEDLPARFKIYLHPKLSEIVEDSFLSWYYDDDQPTLTGHQQAYLTQALDESFSALPPEDQKIVRTWHEANDENPAVWNGSWRPPAHAECGDIRDRDLTRRVVAFPGEEVSLCRARLGGVHAANLADAAALRPGAPTDTRPTHAPAGPSPTHPVSIPAANQGPRQAR</sequence>
<dbReference type="EMBL" id="VIWV01000002">
    <property type="protein sequence ID" value="TWF74065.1"/>
    <property type="molecule type" value="Genomic_DNA"/>
</dbReference>
<evidence type="ECO:0000313" key="3">
    <source>
        <dbReference type="Proteomes" id="UP000316603"/>
    </source>
</evidence>
<comment type="caution">
    <text evidence="2">The sequence shown here is derived from an EMBL/GenBank/DDBJ whole genome shotgun (WGS) entry which is preliminary data.</text>
</comment>
<feature type="compositionally biased region" description="Basic and acidic residues" evidence="1">
    <location>
        <begin position="79"/>
        <end position="88"/>
    </location>
</feature>
<feature type="region of interest" description="Disordered" evidence="1">
    <location>
        <begin position="69"/>
        <end position="98"/>
    </location>
</feature>
<protein>
    <submittedName>
        <fullName evidence="2">Uncharacterized protein</fullName>
    </submittedName>
</protein>
<dbReference type="RefSeq" id="WP_145872378.1">
    <property type="nucleotide sequence ID" value="NZ_BNCE01000031.1"/>
</dbReference>
<organism evidence="2 3">
    <name type="scientific">Streptomyces capillispiralis</name>
    <dbReference type="NCBI Taxonomy" id="68182"/>
    <lineage>
        <taxon>Bacteria</taxon>
        <taxon>Bacillati</taxon>
        <taxon>Actinomycetota</taxon>
        <taxon>Actinomycetes</taxon>
        <taxon>Kitasatosporales</taxon>
        <taxon>Streptomycetaceae</taxon>
        <taxon>Streptomyces</taxon>
    </lineage>
</organism>
<accession>A0A561SGS0</accession>
<gene>
    <name evidence="2" type="ORF">FHX78_1297</name>
</gene>
<evidence type="ECO:0000256" key="1">
    <source>
        <dbReference type="SAM" id="MobiDB-lite"/>
    </source>
</evidence>